<gene>
    <name evidence="2" type="ORF">B7463_g8426</name>
</gene>
<sequence>MISFTAQSLYILDLFRPLILPSVVLPNSTPLGQPTNAELRDILHKRGLDPNSFRSLRVDADQANVDGEPATKRARFELDTQSRLAFPSIKGNMMRHTIFELDSDSDSVITGTSVQAQIGSDDEGYIREQLDIDIKTEESDNSIIYDDVKDADFVAPKDEEDSADEELIVGDDNLIRELEGSPRPHRSGCARRTRRN</sequence>
<feature type="compositionally biased region" description="Acidic residues" evidence="1">
    <location>
        <begin position="158"/>
        <end position="169"/>
    </location>
</feature>
<name>A0A3E2H3K9_SCYLI</name>
<feature type="compositionally biased region" description="Basic and acidic residues" evidence="1">
    <location>
        <begin position="173"/>
        <end position="182"/>
    </location>
</feature>
<organism evidence="2 3">
    <name type="scientific">Scytalidium lignicola</name>
    <name type="common">Hyphomycete</name>
    <dbReference type="NCBI Taxonomy" id="5539"/>
    <lineage>
        <taxon>Eukaryota</taxon>
        <taxon>Fungi</taxon>
        <taxon>Dikarya</taxon>
        <taxon>Ascomycota</taxon>
        <taxon>Pezizomycotina</taxon>
        <taxon>Leotiomycetes</taxon>
        <taxon>Leotiomycetes incertae sedis</taxon>
        <taxon>Scytalidium</taxon>
    </lineage>
</organism>
<comment type="caution">
    <text evidence="2">The sequence shown here is derived from an EMBL/GenBank/DDBJ whole genome shotgun (WGS) entry which is preliminary data.</text>
</comment>
<evidence type="ECO:0000313" key="2">
    <source>
        <dbReference type="EMBL" id="RFU27901.1"/>
    </source>
</evidence>
<evidence type="ECO:0000256" key="1">
    <source>
        <dbReference type="SAM" id="MobiDB-lite"/>
    </source>
</evidence>
<feature type="non-terminal residue" evidence="2">
    <location>
        <position position="1"/>
    </location>
</feature>
<dbReference type="Proteomes" id="UP000258309">
    <property type="component" value="Unassembled WGS sequence"/>
</dbReference>
<evidence type="ECO:0000313" key="3">
    <source>
        <dbReference type="Proteomes" id="UP000258309"/>
    </source>
</evidence>
<accession>A0A3E2H3K9</accession>
<protein>
    <submittedName>
        <fullName evidence="2">Uncharacterized protein</fullName>
    </submittedName>
</protein>
<dbReference type="AlphaFoldDB" id="A0A3E2H3K9"/>
<proteinExistence type="predicted"/>
<dbReference type="EMBL" id="NCSJ02000185">
    <property type="protein sequence ID" value="RFU27901.1"/>
    <property type="molecule type" value="Genomic_DNA"/>
</dbReference>
<feature type="non-terminal residue" evidence="2">
    <location>
        <position position="196"/>
    </location>
</feature>
<keyword evidence="3" id="KW-1185">Reference proteome</keyword>
<feature type="region of interest" description="Disordered" evidence="1">
    <location>
        <begin position="156"/>
        <end position="196"/>
    </location>
</feature>
<reference evidence="2 3" key="1">
    <citation type="submission" date="2018-05" db="EMBL/GenBank/DDBJ databases">
        <title>Draft genome sequence of Scytalidium lignicola DSM 105466, a ubiquitous saprotrophic fungus.</title>
        <authorList>
            <person name="Buettner E."/>
            <person name="Gebauer A.M."/>
            <person name="Hofrichter M."/>
            <person name="Liers C."/>
            <person name="Kellner H."/>
        </authorList>
    </citation>
    <scope>NUCLEOTIDE SEQUENCE [LARGE SCALE GENOMIC DNA]</scope>
    <source>
        <strain evidence="2 3">DSM 105466</strain>
    </source>
</reference>
<feature type="compositionally biased region" description="Basic residues" evidence="1">
    <location>
        <begin position="183"/>
        <end position="196"/>
    </location>
</feature>